<keyword evidence="10" id="KW-1185">Reference proteome</keyword>
<sequence length="596" mass="66467">MQNLALISLLSPFISFLFASCFSLSQRKVFVGYICAIFIAIGTFCSLYLLFNNFTTSLTFFEWFAGVNFGFNIDVISLTMMSVVGVVATCVHFYSIFYMAHDEGFNKFFAYLGLFVFSMLFLITSDNFLGLFVGWEGVGLCSWLLIGFWYKNNTYSFAANEAFIMNRVADLGMLLGIFWLYIQAGTLKYNEVFSMAQNLDHNALILIASCLFIGAMGKSAQFPFHTWLADAMAGPTPVSALIHAATMVTAGVYLVIRAGEIYSLVPEVSYFIAALGAFVAIFAASMALVARDLKRIIAYSTLSQLGYMFVAAGLGAYGIALFHLATHAFFKSLLFLGAGNVMHAMNDSLDIKKMGGLFKPLKVTAIFMTIGSLALVGIYPFAGFFSKDLILGYSFITHHHGIFLVLLVAAFMTAFYSFRLLMLVFFTNPRHDAHPHEASKIALLAMIPLMILAIIAGLFEHNFFEYISSKLVFIDAQNEIVMICASIAGVLGILLAILAYKFSWFKPSIEENKIHKLLSNDYYIPKFYHKFIVAKYESLCAIMKHCDIFILDAIIEKISFYCNLISKKMIMPNSLNLMLKFLIAGFVILLILVRVV</sequence>
<dbReference type="Pfam" id="PF00361">
    <property type="entry name" value="Proton_antipo_M"/>
    <property type="match status" value="1"/>
</dbReference>
<feature type="transmembrane region" description="Helical" evidence="6">
    <location>
        <begin position="71"/>
        <end position="96"/>
    </location>
</feature>
<evidence type="ECO:0000313" key="9">
    <source>
        <dbReference type="EMBL" id="TKX30856.1"/>
    </source>
</evidence>
<feature type="transmembrane region" description="Helical" evidence="6">
    <location>
        <begin position="268"/>
        <end position="289"/>
    </location>
</feature>
<dbReference type="GO" id="GO:0042773">
    <property type="term" value="P:ATP synthesis coupled electron transport"/>
    <property type="evidence" value="ECO:0007669"/>
    <property type="project" value="InterPro"/>
</dbReference>
<comment type="subcellular location">
    <subcellularLocation>
        <location evidence="1">Endomembrane system</location>
        <topology evidence="1">Multi-pass membrane protein</topology>
    </subcellularLocation>
    <subcellularLocation>
        <location evidence="5">Membrane</location>
        <topology evidence="5">Multi-pass membrane protein</topology>
    </subcellularLocation>
</comment>
<feature type="transmembrane region" description="Helical" evidence="6">
    <location>
        <begin position="479"/>
        <end position="500"/>
    </location>
</feature>
<dbReference type="NCBIfam" id="NF005141">
    <property type="entry name" value="PRK06590.1"/>
    <property type="match status" value="1"/>
</dbReference>
<name>A0A4U7BPK6_9BACT</name>
<dbReference type="InterPro" id="IPR018393">
    <property type="entry name" value="NADHpl_OxRdtase_5_subgr"/>
</dbReference>
<evidence type="ECO:0000256" key="4">
    <source>
        <dbReference type="ARBA" id="ARBA00023136"/>
    </source>
</evidence>
<feature type="transmembrane region" description="Helical" evidence="6">
    <location>
        <begin position="402"/>
        <end position="426"/>
    </location>
</feature>
<feature type="domain" description="NADH:quinone oxidoreductase/Mrp antiporter transmembrane" evidence="7">
    <location>
        <begin position="125"/>
        <end position="413"/>
    </location>
</feature>
<dbReference type="OrthoDB" id="9811798at2"/>
<feature type="domain" description="NADH-Ubiquinone oxidoreductase (complex I) chain 5 N-terminal" evidence="8">
    <location>
        <begin position="67"/>
        <end position="109"/>
    </location>
</feature>
<dbReference type="NCBIfam" id="TIGR01974">
    <property type="entry name" value="NDH_I_L"/>
    <property type="match status" value="1"/>
</dbReference>
<dbReference type="PRINTS" id="PR01434">
    <property type="entry name" value="NADHDHGNASE5"/>
</dbReference>
<reference evidence="9 10" key="1">
    <citation type="submission" date="2018-05" db="EMBL/GenBank/DDBJ databases">
        <title>Novel Campyloabacter and Helicobacter Species and Strains.</title>
        <authorList>
            <person name="Mannion A.J."/>
            <person name="Shen Z."/>
            <person name="Fox J.G."/>
        </authorList>
    </citation>
    <scope>NUCLEOTIDE SEQUENCE [LARGE SCALE GENOMIC DNA]</scope>
    <source>
        <strain evidence="10">MIT17-664</strain>
    </source>
</reference>
<dbReference type="EMBL" id="NXLZ01000007">
    <property type="protein sequence ID" value="TKX30856.1"/>
    <property type="molecule type" value="Genomic_DNA"/>
</dbReference>
<comment type="caution">
    <text evidence="9">The sequence shown here is derived from an EMBL/GenBank/DDBJ whole genome shotgun (WGS) entry which is preliminary data.</text>
</comment>
<dbReference type="GO" id="GO:0012505">
    <property type="term" value="C:endomembrane system"/>
    <property type="evidence" value="ECO:0007669"/>
    <property type="project" value="UniProtKB-SubCell"/>
</dbReference>
<dbReference type="GO" id="GO:0008137">
    <property type="term" value="F:NADH dehydrogenase (ubiquinone) activity"/>
    <property type="evidence" value="ECO:0007669"/>
    <property type="project" value="InterPro"/>
</dbReference>
<organism evidence="9 10">
    <name type="scientific">Campylobacter estrildidarum</name>
    <dbReference type="NCBI Taxonomy" id="2510189"/>
    <lineage>
        <taxon>Bacteria</taxon>
        <taxon>Pseudomonadati</taxon>
        <taxon>Campylobacterota</taxon>
        <taxon>Epsilonproteobacteria</taxon>
        <taxon>Campylobacterales</taxon>
        <taxon>Campylobacteraceae</taxon>
        <taxon>Campylobacter</taxon>
    </lineage>
</organism>
<dbReference type="RefSeq" id="WP_137620740.1">
    <property type="nucleotide sequence ID" value="NZ_NXLZ01000007.1"/>
</dbReference>
<feature type="transmembrane region" description="Helical" evidence="6">
    <location>
        <begin position="31"/>
        <end position="51"/>
    </location>
</feature>
<gene>
    <name evidence="9" type="ORF">CQA69_05190</name>
</gene>
<evidence type="ECO:0000256" key="6">
    <source>
        <dbReference type="SAM" id="Phobius"/>
    </source>
</evidence>
<feature type="transmembrane region" description="Helical" evidence="6">
    <location>
        <begin position="108"/>
        <end position="125"/>
    </location>
</feature>
<feature type="transmembrane region" description="Helical" evidence="6">
    <location>
        <begin position="296"/>
        <end position="318"/>
    </location>
</feature>
<feature type="transmembrane region" description="Helical" evidence="6">
    <location>
        <begin position="363"/>
        <end position="382"/>
    </location>
</feature>
<evidence type="ECO:0000256" key="2">
    <source>
        <dbReference type="ARBA" id="ARBA00022692"/>
    </source>
</evidence>
<protein>
    <submittedName>
        <fullName evidence="9">NADH-quinone oxidoreductase subunit L</fullName>
    </submittedName>
</protein>
<evidence type="ECO:0000256" key="5">
    <source>
        <dbReference type="RuleBase" id="RU000320"/>
    </source>
</evidence>
<dbReference type="Proteomes" id="UP000308838">
    <property type="component" value="Unassembled WGS sequence"/>
</dbReference>
<evidence type="ECO:0000256" key="3">
    <source>
        <dbReference type="ARBA" id="ARBA00022989"/>
    </source>
</evidence>
<evidence type="ECO:0000313" key="10">
    <source>
        <dbReference type="Proteomes" id="UP000308838"/>
    </source>
</evidence>
<feature type="transmembrane region" description="Helical" evidence="6">
    <location>
        <begin position="238"/>
        <end position="256"/>
    </location>
</feature>
<feature type="transmembrane region" description="Helical" evidence="6">
    <location>
        <begin position="162"/>
        <end position="181"/>
    </location>
</feature>
<feature type="transmembrane region" description="Helical" evidence="6">
    <location>
        <begin position="201"/>
        <end position="217"/>
    </location>
</feature>
<feature type="transmembrane region" description="Helical" evidence="6">
    <location>
        <begin position="131"/>
        <end position="150"/>
    </location>
</feature>
<dbReference type="Pfam" id="PF00662">
    <property type="entry name" value="Proton_antipo_N"/>
    <property type="match status" value="1"/>
</dbReference>
<feature type="transmembrane region" description="Helical" evidence="6">
    <location>
        <begin position="6"/>
        <end position="24"/>
    </location>
</feature>
<evidence type="ECO:0000259" key="8">
    <source>
        <dbReference type="Pfam" id="PF00662"/>
    </source>
</evidence>
<evidence type="ECO:0000259" key="7">
    <source>
        <dbReference type="Pfam" id="PF00361"/>
    </source>
</evidence>
<dbReference type="AlphaFoldDB" id="A0A4U7BPK6"/>
<dbReference type="GO" id="GO:0003954">
    <property type="term" value="F:NADH dehydrogenase activity"/>
    <property type="evidence" value="ECO:0007669"/>
    <property type="project" value="TreeGrafter"/>
</dbReference>
<dbReference type="InterPro" id="IPR003945">
    <property type="entry name" value="NU5C-like"/>
</dbReference>
<proteinExistence type="predicted"/>
<dbReference type="GO" id="GO:0016020">
    <property type="term" value="C:membrane"/>
    <property type="evidence" value="ECO:0007669"/>
    <property type="project" value="UniProtKB-SubCell"/>
</dbReference>
<feature type="transmembrane region" description="Helical" evidence="6">
    <location>
        <begin position="438"/>
        <end position="459"/>
    </location>
</feature>
<dbReference type="GO" id="GO:0015990">
    <property type="term" value="P:electron transport coupled proton transport"/>
    <property type="evidence" value="ECO:0007669"/>
    <property type="project" value="TreeGrafter"/>
</dbReference>
<accession>A0A4U7BPK6</accession>
<dbReference type="InterPro" id="IPR001750">
    <property type="entry name" value="ND/Mrp_TM"/>
</dbReference>
<dbReference type="PANTHER" id="PTHR42829">
    <property type="entry name" value="NADH-UBIQUINONE OXIDOREDUCTASE CHAIN 5"/>
    <property type="match status" value="1"/>
</dbReference>
<dbReference type="InterPro" id="IPR001516">
    <property type="entry name" value="Proton_antipo_N"/>
</dbReference>
<keyword evidence="4 6" id="KW-0472">Membrane</keyword>
<keyword evidence="3 6" id="KW-1133">Transmembrane helix</keyword>
<feature type="transmembrane region" description="Helical" evidence="6">
    <location>
        <begin position="577"/>
        <end position="595"/>
    </location>
</feature>
<evidence type="ECO:0000256" key="1">
    <source>
        <dbReference type="ARBA" id="ARBA00004127"/>
    </source>
</evidence>
<keyword evidence="2 5" id="KW-0812">Transmembrane</keyword>
<dbReference type="PANTHER" id="PTHR42829:SF2">
    <property type="entry name" value="NADH-UBIQUINONE OXIDOREDUCTASE CHAIN 5"/>
    <property type="match status" value="1"/>
</dbReference>